<dbReference type="STRING" id="472759.Nhal_0727"/>
<dbReference type="eggNOG" id="COG2203">
    <property type="taxonomic scope" value="Bacteria"/>
</dbReference>
<dbReference type="Gene3D" id="3.30.450.40">
    <property type="match status" value="1"/>
</dbReference>
<sequence length="567" mass="62856">MKPAPLTPREDVSPQKPIQLLLIEDEEAHAELVRRALQGQATPIDLMVARTLREAREYLNHTLPDLVITDIRLPDGSGIELLSPGISVSPFPVIVMTSYGDEKMAVEAMKAGALDYIVKSEATLNDMPHVAERTLRQWHEITERKRAEKELRIHAKQLVALSHLSHQVLSGIGIDALMKEAVHLITQTLKTIKCVKILELLPDRKTLLLRAATGGWSSRVGQTTSLTHPNPLITHVLISGKRVFAEDLHTDERFRSSLLTEQYGHSGVALPLSGRDRCLGVLWASSEQPWTMTNNDISFLESTGNTLAVAIERKETEARMRKLQNDLLQASQFSTLGELGTTLAHEVNQPITAIINYVRACQQMIMAGKGQVTQTICELMDKTVAEAERAASIIHHLREFARTGELHRTPEALNTVVYDASRLALGETTESDIKVNFEFSSQPPLVSIDKIQIQQVVFNLVRNAVEALTEAERKFITIKTISTQDHAVEVQIQDTGPGISPPLNDKVFKQRFSTKNEGMGMGLSISRSIIKAHQGDLWISDTPGGGATFHFTLPLSEIQPTHKETNN</sequence>
<dbReference type="Gene3D" id="3.40.50.2300">
    <property type="match status" value="1"/>
</dbReference>
<evidence type="ECO:0000256" key="4">
    <source>
        <dbReference type="ARBA" id="ARBA00022679"/>
    </source>
</evidence>
<dbReference type="InterPro" id="IPR011006">
    <property type="entry name" value="CheY-like_superfamily"/>
</dbReference>
<evidence type="ECO:0000256" key="5">
    <source>
        <dbReference type="ARBA" id="ARBA00022741"/>
    </source>
</evidence>
<keyword evidence="8" id="KW-0902">Two-component regulatory system</keyword>
<evidence type="ECO:0000259" key="11">
    <source>
        <dbReference type="PROSITE" id="PS50110"/>
    </source>
</evidence>
<dbReference type="PANTHER" id="PTHR43065">
    <property type="entry name" value="SENSOR HISTIDINE KINASE"/>
    <property type="match status" value="1"/>
</dbReference>
<organism evidence="12 13">
    <name type="scientific">Nitrosococcus halophilus (strain Nc4)</name>
    <dbReference type="NCBI Taxonomy" id="472759"/>
    <lineage>
        <taxon>Bacteria</taxon>
        <taxon>Pseudomonadati</taxon>
        <taxon>Pseudomonadota</taxon>
        <taxon>Gammaproteobacteria</taxon>
        <taxon>Chromatiales</taxon>
        <taxon>Chromatiaceae</taxon>
        <taxon>Nitrosococcus</taxon>
    </lineage>
</organism>
<gene>
    <name evidence="12" type="ordered locus">Nhal_0727</name>
</gene>
<dbReference type="SMART" id="SM00388">
    <property type="entry name" value="HisKA"/>
    <property type="match status" value="1"/>
</dbReference>
<dbReference type="InterPro" id="IPR001789">
    <property type="entry name" value="Sig_transdc_resp-reg_receiver"/>
</dbReference>
<dbReference type="InterPro" id="IPR003594">
    <property type="entry name" value="HATPase_dom"/>
</dbReference>
<dbReference type="Pfam" id="PF02518">
    <property type="entry name" value="HATPase_c"/>
    <property type="match status" value="1"/>
</dbReference>
<evidence type="ECO:0000256" key="8">
    <source>
        <dbReference type="ARBA" id="ARBA00023012"/>
    </source>
</evidence>
<keyword evidence="13" id="KW-1185">Reference proteome</keyword>
<evidence type="ECO:0000256" key="3">
    <source>
        <dbReference type="ARBA" id="ARBA00022553"/>
    </source>
</evidence>
<evidence type="ECO:0000313" key="12">
    <source>
        <dbReference type="EMBL" id="ADE13907.1"/>
    </source>
</evidence>
<dbReference type="SMART" id="SM00387">
    <property type="entry name" value="HATPase_c"/>
    <property type="match status" value="1"/>
</dbReference>
<keyword evidence="7 12" id="KW-0067">ATP-binding</keyword>
<dbReference type="KEGG" id="nhl:Nhal_0727"/>
<keyword evidence="4" id="KW-0808">Transferase</keyword>
<dbReference type="InterPro" id="IPR029016">
    <property type="entry name" value="GAF-like_dom_sf"/>
</dbReference>
<evidence type="ECO:0000256" key="9">
    <source>
        <dbReference type="PROSITE-ProRule" id="PRU00169"/>
    </source>
</evidence>
<dbReference type="PROSITE" id="PS50109">
    <property type="entry name" value="HIS_KIN"/>
    <property type="match status" value="1"/>
</dbReference>
<proteinExistence type="predicted"/>
<dbReference type="EMBL" id="CP001798">
    <property type="protein sequence ID" value="ADE13907.1"/>
    <property type="molecule type" value="Genomic_DNA"/>
</dbReference>
<dbReference type="SMART" id="SM00448">
    <property type="entry name" value="REC"/>
    <property type="match status" value="1"/>
</dbReference>
<evidence type="ECO:0000256" key="2">
    <source>
        <dbReference type="ARBA" id="ARBA00012438"/>
    </source>
</evidence>
<dbReference type="SUPFAM" id="SSF52172">
    <property type="entry name" value="CheY-like"/>
    <property type="match status" value="1"/>
</dbReference>
<evidence type="ECO:0000259" key="10">
    <source>
        <dbReference type="PROSITE" id="PS50109"/>
    </source>
</evidence>
<dbReference type="GO" id="GO:0005524">
    <property type="term" value="F:ATP binding"/>
    <property type="evidence" value="ECO:0007669"/>
    <property type="project" value="UniProtKB-KW"/>
</dbReference>
<keyword evidence="6" id="KW-0418">Kinase</keyword>
<evidence type="ECO:0000256" key="1">
    <source>
        <dbReference type="ARBA" id="ARBA00000085"/>
    </source>
</evidence>
<dbReference type="eggNOG" id="COG0745">
    <property type="taxonomic scope" value="Bacteria"/>
</dbReference>
<dbReference type="AlphaFoldDB" id="D5BX26"/>
<dbReference type="InterPro" id="IPR036890">
    <property type="entry name" value="HATPase_C_sf"/>
</dbReference>
<dbReference type="Pfam" id="PF00512">
    <property type="entry name" value="HisKA"/>
    <property type="match status" value="1"/>
</dbReference>
<dbReference type="RefSeq" id="WP_013031801.1">
    <property type="nucleotide sequence ID" value="NC_013960.1"/>
</dbReference>
<reference evidence="13" key="1">
    <citation type="submission" date="2010-04" db="EMBL/GenBank/DDBJ databases">
        <title>Complete genome sequence of Nitrosococcus halophilus Nc4, a salt-adapted, aerobic obligate ammonia-oxidizing sulfur purple bacterium.</title>
        <authorList>
            <consortium name="US DOE Joint Genome Institute"/>
            <person name="Campbell M.A."/>
            <person name="Malfatti S.A."/>
            <person name="Chain P.S.G."/>
            <person name="Heidelberg J.F."/>
            <person name="Ward B.B."/>
            <person name="Klotz M.G."/>
        </authorList>
    </citation>
    <scope>NUCLEOTIDE SEQUENCE [LARGE SCALE GENOMIC DNA]</scope>
    <source>
        <strain evidence="13">Nc4</strain>
    </source>
</reference>
<dbReference type="Gene3D" id="3.30.565.10">
    <property type="entry name" value="Histidine kinase-like ATPase, C-terminal domain"/>
    <property type="match status" value="1"/>
</dbReference>
<dbReference type="InterPro" id="IPR003018">
    <property type="entry name" value="GAF"/>
</dbReference>
<evidence type="ECO:0000256" key="7">
    <source>
        <dbReference type="ARBA" id="ARBA00022840"/>
    </source>
</evidence>
<dbReference type="eggNOG" id="COG4191">
    <property type="taxonomic scope" value="Bacteria"/>
</dbReference>
<dbReference type="GO" id="GO:0000155">
    <property type="term" value="F:phosphorelay sensor kinase activity"/>
    <property type="evidence" value="ECO:0007669"/>
    <property type="project" value="InterPro"/>
</dbReference>
<dbReference type="Proteomes" id="UP000001844">
    <property type="component" value="Chromosome"/>
</dbReference>
<dbReference type="InterPro" id="IPR003661">
    <property type="entry name" value="HisK_dim/P_dom"/>
</dbReference>
<dbReference type="HOGENOM" id="CLU_000445_114_72_6"/>
<dbReference type="PROSITE" id="PS50110">
    <property type="entry name" value="RESPONSE_REGULATORY"/>
    <property type="match status" value="1"/>
</dbReference>
<dbReference type="CDD" id="cd00082">
    <property type="entry name" value="HisKA"/>
    <property type="match status" value="1"/>
</dbReference>
<dbReference type="Gene3D" id="1.10.287.130">
    <property type="match status" value="1"/>
</dbReference>
<dbReference type="InterPro" id="IPR004358">
    <property type="entry name" value="Sig_transdc_His_kin-like_C"/>
</dbReference>
<dbReference type="SUPFAM" id="SSF55781">
    <property type="entry name" value="GAF domain-like"/>
    <property type="match status" value="1"/>
</dbReference>
<feature type="domain" description="Histidine kinase" evidence="10">
    <location>
        <begin position="342"/>
        <end position="557"/>
    </location>
</feature>
<dbReference type="SUPFAM" id="SSF55874">
    <property type="entry name" value="ATPase domain of HSP90 chaperone/DNA topoisomerase II/histidine kinase"/>
    <property type="match status" value="1"/>
</dbReference>
<feature type="domain" description="Response regulatory" evidence="11">
    <location>
        <begin position="19"/>
        <end position="134"/>
    </location>
</feature>
<protein>
    <recommendedName>
        <fullName evidence="2">histidine kinase</fullName>
        <ecNumber evidence="2">2.7.13.3</ecNumber>
    </recommendedName>
</protein>
<keyword evidence="5" id="KW-0547">Nucleotide-binding</keyword>
<dbReference type="SMART" id="SM00065">
    <property type="entry name" value="GAF"/>
    <property type="match status" value="1"/>
</dbReference>
<dbReference type="PANTHER" id="PTHR43065:SF10">
    <property type="entry name" value="PEROXIDE STRESS-ACTIVATED HISTIDINE KINASE MAK3"/>
    <property type="match status" value="1"/>
</dbReference>
<dbReference type="InterPro" id="IPR005467">
    <property type="entry name" value="His_kinase_dom"/>
</dbReference>
<dbReference type="PRINTS" id="PR00344">
    <property type="entry name" value="BCTRLSENSOR"/>
</dbReference>
<accession>D5BX26</accession>
<comment type="catalytic activity">
    <reaction evidence="1">
        <text>ATP + protein L-histidine = ADP + protein N-phospho-L-histidine.</text>
        <dbReference type="EC" id="2.7.13.3"/>
    </reaction>
</comment>
<dbReference type="InterPro" id="IPR036097">
    <property type="entry name" value="HisK_dim/P_sf"/>
</dbReference>
<dbReference type="CDD" id="cd00156">
    <property type="entry name" value="REC"/>
    <property type="match status" value="1"/>
</dbReference>
<feature type="modified residue" description="4-aspartylphosphate" evidence="9">
    <location>
        <position position="70"/>
    </location>
</feature>
<evidence type="ECO:0000313" key="13">
    <source>
        <dbReference type="Proteomes" id="UP000001844"/>
    </source>
</evidence>
<dbReference type="SUPFAM" id="SSF47384">
    <property type="entry name" value="Homodimeric domain of signal transducing histidine kinase"/>
    <property type="match status" value="1"/>
</dbReference>
<name>D5BX26_NITHN</name>
<dbReference type="Pfam" id="PF00072">
    <property type="entry name" value="Response_reg"/>
    <property type="match status" value="1"/>
</dbReference>
<keyword evidence="3 9" id="KW-0597">Phosphoprotein</keyword>
<dbReference type="EC" id="2.7.13.3" evidence="2"/>
<dbReference type="Pfam" id="PF13185">
    <property type="entry name" value="GAF_2"/>
    <property type="match status" value="1"/>
</dbReference>
<evidence type="ECO:0000256" key="6">
    <source>
        <dbReference type="ARBA" id="ARBA00022777"/>
    </source>
</evidence>
<dbReference type="OrthoDB" id="1931120at2"/>